<organism evidence="2 3">
    <name type="scientific">Vanrija albida</name>
    <dbReference type="NCBI Taxonomy" id="181172"/>
    <lineage>
        <taxon>Eukaryota</taxon>
        <taxon>Fungi</taxon>
        <taxon>Dikarya</taxon>
        <taxon>Basidiomycota</taxon>
        <taxon>Agaricomycotina</taxon>
        <taxon>Tremellomycetes</taxon>
        <taxon>Trichosporonales</taxon>
        <taxon>Trichosporonaceae</taxon>
        <taxon>Vanrija</taxon>
    </lineage>
</organism>
<dbReference type="GeneID" id="95986967"/>
<dbReference type="Proteomes" id="UP001565368">
    <property type="component" value="Unassembled WGS sequence"/>
</dbReference>
<dbReference type="RefSeq" id="XP_069209044.1">
    <property type="nucleotide sequence ID" value="XM_069354402.1"/>
</dbReference>
<protein>
    <submittedName>
        <fullName evidence="2">Uncharacterized protein</fullName>
    </submittedName>
</protein>
<evidence type="ECO:0000313" key="2">
    <source>
        <dbReference type="EMBL" id="KAL1409100.1"/>
    </source>
</evidence>
<feature type="region of interest" description="Disordered" evidence="1">
    <location>
        <begin position="78"/>
        <end position="104"/>
    </location>
</feature>
<gene>
    <name evidence="2" type="ORF">Q8F55_005924</name>
</gene>
<evidence type="ECO:0000256" key="1">
    <source>
        <dbReference type="SAM" id="MobiDB-lite"/>
    </source>
</evidence>
<accession>A0ABR3Q379</accession>
<evidence type="ECO:0000313" key="3">
    <source>
        <dbReference type="Proteomes" id="UP001565368"/>
    </source>
</evidence>
<sequence length="129" mass="13393">MVGAAPAKLTAALPPGAAPPAVGLPAAFGRFSVTSAPEPSKARRQARTKSLFSRRKDQPAEARAASWLSAIGTILKRKRAASAPGPADPKPPVQLHDFGPVPPPTPAWVNAAAWDAYASLAARSEAKRR</sequence>
<name>A0ABR3Q379_9TREE</name>
<proteinExistence type="predicted"/>
<dbReference type="EMBL" id="JBBXJM010000004">
    <property type="protein sequence ID" value="KAL1409100.1"/>
    <property type="molecule type" value="Genomic_DNA"/>
</dbReference>
<feature type="region of interest" description="Disordered" evidence="1">
    <location>
        <begin position="35"/>
        <end position="59"/>
    </location>
</feature>
<reference evidence="2 3" key="1">
    <citation type="submission" date="2023-08" db="EMBL/GenBank/DDBJ databases">
        <title>Annotated Genome Sequence of Vanrija albida AlHP1.</title>
        <authorList>
            <person name="Herzog R."/>
        </authorList>
    </citation>
    <scope>NUCLEOTIDE SEQUENCE [LARGE SCALE GENOMIC DNA]</scope>
    <source>
        <strain evidence="2 3">AlHP1</strain>
    </source>
</reference>
<comment type="caution">
    <text evidence="2">The sequence shown here is derived from an EMBL/GenBank/DDBJ whole genome shotgun (WGS) entry which is preliminary data.</text>
</comment>
<keyword evidence="3" id="KW-1185">Reference proteome</keyword>